<reference evidence="2" key="1">
    <citation type="submission" date="2014-11" db="EMBL/GenBank/DDBJ databases">
        <authorList>
            <person name="Amaro Gonzalez C."/>
        </authorList>
    </citation>
    <scope>NUCLEOTIDE SEQUENCE</scope>
</reference>
<dbReference type="EMBL" id="GBXM01003095">
    <property type="protein sequence ID" value="JAI05483.1"/>
    <property type="molecule type" value="Transcribed_RNA"/>
</dbReference>
<evidence type="ECO:0000256" key="1">
    <source>
        <dbReference type="SAM" id="Phobius"/>
    </source>
</evidence>
<accession>A0A0E9XRW6</accession>
<protein>
    <submittedName>
        <fullName evidence="2">Uncharacterized protein</fullName>
    </submittedName>
</protein>
<keyword evidence="1" id="KW-0812">Transmembrane</keyword>
<name>A0A0E9XRW6_ANGAN</name>
<reference evidence="2" key="2">
    <citation type="journal article" date="2015" name="Fish Shellfish Immunol.">
        <title>Early steps in the European eel (Anguilla anguilla)-Vibrio vulnificus interaction in the gills: Role of the RtxA13 toxin.</title>
        <authorList>
            <person name="Callol A."/>
            <person name="Pajuelo D."/>
            <person name="Ebbesson L."/>
            <person name="Teles M."/>
            <person name="MacKenzie S."/>
            <person name="Amaro C."/>
        </authorList>
    </citation>
    <scope>NUCLEOTIDE SEQUENCE</scope>
</reference>
<keyword evidence="1" id="KW-1133">Transmembrane helix</keyword>
<evidence type="ECO:0000313" key="2">
    <source>
        <dbReference type="EMBL" id="JAI05483.1"/>
    </source>
</evidence>
<keyword evidence="1" id="KW-0472">Membrane</keyword>
<organism evidence="2">
    <name type="scientific">Anguilla anguilla</name>
    <name type="common">European freshwater eel</name>
    <name type="synonym">Muraena anguilla</name>
    <dbReference type="NCBI Taxonomy" id="7936"/>
    <lineage>
        <taxon>Eukaryota</taxon>
        <taxon>Metazoa</taxon>
        <taxon>Chordata</taxon>
        <taxon>Craniata</taxon>
        <taxon>Vertebrata</taxon>
        <taxon>Euteleostomi</taxon>
        <taxon>Actinopterygii</taxon>
        <taxon>Neopterygii</taxon>
        <taxon>Teleostei</taxon>
        <taxon>Anguilliformes</taxon>
        <taxon>Anguillidae</taxon>
        <taxon>Anguilla</taxon>
    </lineage>
</organism>
<proteinExistence type="predicted"/>
<sequence>MDFKVLLLVYTALNGLGPIYLSDLLLAYKPSRTLKSSGSGLLIIPKVRTKPTVRHPFITMVHASGTAFLKT</sequence>
<dbReference type="AlphaFoldDB" id="A0A0E9XRW6"/>
<feature type="transmembrane region" description="Helical" evidence="1">
    <location>
        <begin position="6"/>
        <end position="28"/>
    </location>
</feature>